<accession>A0A9P5JVI2</accession>
<proteinExistence type="predicted"/>
<dbReference type="InterPro" id="IPR052957">
    <property type="entry name" value="Auxin_embryo_med"/>
</dbReference>
<evidence type="ECO:0000313" key="2">
    <source>
        <dbReference type="EMBL" id="KAF8465604.1"/>
    </source>
</evidence>
<comment type="caution">
    <text evidence="2">The sequence shown here is derived from an EMBL/GenBank/DDBJ whole genome shotgun (WGS) entry which is preliminary data.</text>
</comment>
<feature type="compositionally biased region" description="Low complexity" evidence="1">
    <location>
        <begin position="1238"/>
        <end position="1256"/>
    </location>
</feature>
<dbReference type="SUPFAM" id="SSF55874">
    <property type="entry name" value="ATPase domain of HSP90 chaperone/DNA topoisomerase II/histidine kinase"/>
    <property type="match status" value="1"/>
</dbReference>
<dbReference type="Gene3D" id="3.30.565.10">
    <property type="entry name" value="Histidine kinase-like ATPase, C-terminal domain"/>
    <property type="match status" value="1"/>
</dbReference>
<name>A0A9P5JVI2_9AGAM</name>
<evidence type="ECO:0000256" key="1">
    <source>
        <dbReference type="SAM" id="MobiDB-lite"/>
    </source>
</evidence>
<dbReference type="PANTHER" id="PTHR32387:SF0">
    <property type="entry name" value="PROTEIN NO VEIN"/>
    <property type="match status" value="1"/>
</dbReference>
<dbReference type="EMBL" id="WHVB01000046">
    <property type="protein sequence ID" value="KAF8465604.1"/>
    <property type="molecule type" value="Genomic_DNA"/>
</dbReference>
<reference evidence="2" key="2">
    <citation type="journal article" date="2020" name="Nat. Commun.">
        <title>Large-scale genome sequencing of mycorrhizal fungi provides insights into the early evolution of symbiotic traits.</title>
        <authorList>
            <person name="Miyauchi S."/>
            <person name="Kiss E."/>
            <person name="Kuo A."/>
            <person name="Drula E."/>
            <person name="Kohler A."/>
            <person name="Sanchez-Garcia M."/>
            <person name="Morin E."/>
            <person name="Andreopoulos B."/>
            <person name="Barry K.W."/>
            <person name="Bonito G."/>
            <person name="Buee M."/>
            <person name="Carver A."/>
            <person name="Chen C."/>
            <person name="Cichocki N."/>
            <person name="Clum A."/>
            <person name="Culley D."/>
            <person name="Crous P.W."/>
            <person name="Fauchery L."/>
            <person name="Girlanda M."/>
            <person name="Hayes R.D."/>
            <person name="Keri Z."/>
            <person name="LaButti K."/>
            <person name="Lipzen A."/>
            <person name="Lombard V."/>
            <person name="Magnuson J."/>
            <person name="Maillard F."/>
            <person name="Murat C."/>
            <person name="Nolan M."/>
            <person name="Ohm R.A."/>
            <person name="Pangilinan J."/>
            <person name="Pereira M.F."/>
            <person name="Perotto S."/>
            <person name="Peter M."/>
            <person name="Pfister S."/>
            <person name="Riley R."/>
            <person name="Sitrit Y."/>
            <person name="Stielow J.B."/>
            <person name="Szollosi G."/>
            <person name="Zifcakova L."/>
            <person name="Stursova M."/>
            <person name="Spatafora J.W."/>
            <person name="Tedersoo L."/>
            <person name="Vaario L.M."/>
            <person name="Yamada A."/>
            <person name="Yan M."/>
            <person name="Wang P."/>
            <person name="Xu J."/>
            <person name="Bruns T."/>
            <person name="Baldrian P."/>
            <person name="Vilgalys R."/>
            <person name="Dunand C."/>
            <person name="Henrissat B."/>
            <person name="Grigoriev I.V."/>
            <person name="Hibbett D."/>
            <person name="Nagy L.G."/>
            <person name="Martin F.M."/>
        </authorList>
    </citation>
    <scope>NUCLEOTIDE SEQUENCE</scope>
    <source>
        <strain evidence="2">Prilba</strain>
    </source>
</reference>
<gene>
    <name evidence="2" type="ORF">DFH94DRAFT_782899</name>
</gene>
<evidence type="ECO:0008006" key="4">
    <source>
        <dbReference type="Google" id="ProtNLM"/>
    </source>
</evidence>
<sequence length="1509" mass="169310">MSTSTPLSSSPGAASELIYEIRAGHGVDDDPSESALHPAVLELRGKLERALNRLTNDLYNKKTHFLLEVIQNADDNTYGANIVPTLRLRIENRLVVFECNELGFNADNVKAICDIGGSTKLREKNTRGFIGEKGIGFKSVFTVADKVYITSGPYSFHFDKMMPLGMITPILSSTYRPVRGWTTFHLHLAPSENGNDLSAQLRDVRPTLLLFLRQLRALSITTPGVKPRSIEVRRTDDDDRDMVTLERTQNGARDVERYVLVRHLAQTPVEEPGREDVKESEIVLAFPVTETQEPVTRQQEVHAFLPLRCYGFKFIIQADFITSASREDVLADKPWNEALRGSIVDTFLLAVDRFQDDPVIRNVWFRYLPESISDNFFCYVEHKLLEELRWKKILRSADGTYHYASRLFFLPLIFHDDSGAPLIPEAYLPGGHRYLSPDYDIHPDGQDRQVLRRLGVREMTSDDFFVCLAMMDSANMFGAQSNAWHDAVATCLLFLPRPLHGIIRPEVLPLRILPLHNGSWVPAALASTLMFPPGVNIPDDLGLQSIAPGISPSSPRYQLFIRLGVTPPNPVLIARRILTVSGPRSVAARVSHARFFFDHRREFGMPPAMRLRLFDERGEAAQSDELYLDLLEADGILSLHDALSPAARFLHPDYLSAYPEFTETDGDGVNGVDDVFEDTRSVWLHWLRDCVGLNVVPRVLDGLITPEFLNRAPVLGGRELLVSLRAWWPRLRPQLTDVGIRALGEIPIVGRRLDTLYLRRGALARVNEALELPSVPVDDPENRAWDFLEQLGVATRMNASFFVNKLVHMQARGEKDYKTVDDIYKQLDARFDEDETLIKDAFKKYPIILVSVKDEAERVWLNKMNVCWHGPPSLTSKAVISRSYPHLSNFFFNKLGIAQAPPYALVDELRMIADRYRSRPVPPDEWEHVANILADISDVIQSMPSIPQSFQVLAEIPAFPVRVPSEGIALRPIDGFYVPDKASKYADVFRDRVALLDLPDSIPMSRIRPLLDCNVLKDKLRYLDLHVTKRSVPQGKRVLDSGATELYSSKIEYIARLLFHGSNKSDFSPEETKVLGKLHNITVISVQAITTTLTLGKCIETTSEDVMFEETDDKFTVFVSRTGSQGKSINPPICGALSGLIEVDMMTLFTCITQPVEVVSYFFEIKGIVEIPVDDGHDRSWLQAITQPHVPIIPTPVVPEKSLSPVSPPSPPPLSSIAHSAQDVEHFPPLGAKPTGTSRHAPSPSPSTSSFNQSSSNGRQRQRTWAHGSVGVSEHSQFMQSPRTSFNSGPLPPTGPANTLRDVNRPAVQAEAFVNGNQMQMVPEGSPAVPLWAPFGNFNAPVSTDETDMVGIMGEHFVYKLLVRLLDDFGPDNWTSELRNAIHGFTPFRGQAYADFTYLDRQGQLTRAWFGPEKAAAWHGRWPKYHIEVKSTRGEEIEPFHMSSIQMATAFAFAERTHLGENMYVIVRVWGVGTPEPSHQVYLDPHRGLFSGHLLYASDVHLQRNTSQV</sequence>
<dbReference type="Proteomes" id="UP000759537">
    <property type="component" value="Unassembled WGS sequence"/>
</dbReference>
<feature type="region of interest" description="Disordered" evidence="1">
    <location>
        <begin position="1226"/>
        <end position="1301"/>
    </location>
</feature>
<dbReference type="OrthoDB" id="1262810at2759"/>
<dbReference type="InterPro" id="IPR036890">
    <property type="entry name" value="HATPase_C_sf"/>
</dbReference>
<dbReference type="PANTHER" id="PTHR32387">
    <property type="entry name" value="WU:FJ29H11"/>
    <property type="match status" value="1"/>
</dbReference>
<keyword evidence="3" id="KW-1185">Reference proteome</keyword>
<dbReference type="NCBIfam" id="NF047352">
    <property type="entry name" value="P_loop_sacsin"/>
    <property type="match status" value="1"/>
</dbReference>
<evidence type="ECO:0000313" key="3">
    <source>
        <dbReference type="Proteomes" id="UP000759537"/>
    </source>
</evidence>
<protein>
    <recommendedName>
        <fullName evidence="4">Protein NO VEIN C-terminal domain-containing protein</fullName>
    </recommendedName>
</protein>
<reference evidence="2" key="1">
    <citation type="submission" date="2019-10" db="EMBL/GenBank/DDBJ databases">
        <authorList>
            <consortium name="DOE Joint Genome Institute"/>
            <person name="Kuo A."/>
            <person name="Miyauchi S."/>
            <person name="Kiss E."/>
            <person name="Drula E."/>
            <person name="Kohler A."/>
            <person name="Sanchez-Garcia M."/>
            <person name="Andreopoulos B."/>
            <person name="Barry K.W."/>
            <person name="Bonito G."/>
            <person name="Buee M."/>
            <person name="Carver A."/>
            <person name="Chen C."/>
            <person name="Cichocki N."/>
            <person name="Clum A."/>
            <person name="Culley D."/>
            <person name="Crous P.W."/>
            <person name="Fauchery L."/>
            <person name="Girlanda M."/>
            <person name="Hayes R."/>
            <person name="Keri Z."/>
            <person name="LaButti K."/>
            <person name="Lipzen A."/>
            <person name="Lombard V."/>
            <person name="Magnuson J."/>
            <person name="Maillard F."/>
            <person name="Morin E."/>
            <person name="Murat C."/>
            <person name="Nolan M."/>
            <person name="Ohm R."/>
            <person name="Pangilinan J."/>
            <person name="Pereira M."/>
            <person name="Perotto S."/>
            <person name="Peter M."/>
            <person name="Riley R."/>
            <person name="Sitrit Y."/>
            <person name="Stielow B."/>
            <person name="Szollosi G."/>
            <person name="Zifcakova L."/>
            <person name="Stursova M."/>
            <person name="Spatafora J.W."/>
            <person name="Tedersoo L."/>
            <person name="Vaario L.-M."/>
            <person name="Yamada A."/>
            <person name="Yan M."/>
            <person name="Wang P."/>
            <person name="Xu J."/>
            <person name="Bruns T."/>
            <person name="Baldrian P."/>
            <person name="Vilgalys R."/>
            <person name="Henrissat B."/>
            <person name="Grigoriev I.V."/>
            <person name="Hibbett D."/>
            <person name="Nagy L.G."/>
            <person name="Martin F.M."/>
        </authorList>
    </citation>
    <scope>NUCLEOTIDE SEQUENCE</scope>
    <source>
        <strain evidence="2">Prilba</strain>
    </source>
</reference>
<feature type="compositionally biased region" description="Polar residues" evidence="1">
    <location>
        <begin position="1274"/>
        <end position="1288"/>
    </location>
</feature>
<organism evidence="2 3">
    <name type="scientific">Russula ochroleuca</name>
    <dbReference type="NCBI Taxonomy" id="152965"/>
    <lineage>
        <taxon>Eukaryota</taxon>
        <taxon>Fungi</taxon>
        <taxon>Dikarya</taxon>
        <taxon>Basidiomycota</taxon>
        <taxon>Agaricomycotina</taxon>
        <taxon>Agaricomycetes</taxon>
        <taxon>Russulales</taxon>
        <taxon>Russulaceae</taxon>
        <taxon>Russula</taxon>
    </lineage>
</organism>